<evidence type="ECO:0000313" key="9">
    <source>
        <dbReference type="EMBL" id="HGC43934.1"/>
    </source>
</evidence>
<dbReference type="PANTHER" id="PTHR43875">
    <property type="entry name" value="MALTODEXTRIN IMPORT ATP-BINDING PROTEIN MSMX"/>
    <property type="match status" value="1"/>
</dbReference>
<sequence length="358" mass="38014">MSLVLDHVSKVYGRGAIAVRAVQDMSLAMEAGEIVALLGSSGCGKTSTLRMIAGFESVTEGAITLAGRRIDALEPAGRGVAMAFEGYALYPPLTVAENIGFGLARRKGRGEVDRRVRAIAELLDIGDLLERRPSRLSGGQQQRASLARALAREADLYLLDEPMGQLEPQLRAILRGRVKALIKERHLTAVLVTHDQTEANAMADRIAVMEGGVLQQFASPDALRDHPENLFVATFIGEPPMNVLTVERCGDGVALGGAAAVAFAGLALPPGQRVVLGIRPHRLRLGEGALAGTIVSNQWLGDQAHVVIAFADQLLVAVSHHKVAVRVEEKIAFGFAPEDAHFFDAATGAALRHGGLGR</sequence>
<dbReference type="InterPro" id="IPR003439">
    <property type="entry name" value="ABC_transporter-like_ATP-bd"/>
</dbReference>
<dbReference type="InterPro" id="IPR008995">
    <property type="entry name" value="Mo/tungstate-bd_C_term_dom"/>
</dbReference>
<dbReference type="GO" id="GO:0016887">
    <property type="term" value="F:ATP hydrolysis activity"/>
    <property type="evidence" value="ECO:0007669"/>
    <property type="project" value="InterPro"/>
</dbReference>
<comment type="caution">
    <text evidence="9">The sequence shown here is derived from an EMBL/GenBank/DDBJ whole genome shotgun (WGS) entry which is preliminary data.</text>
</comment>
<evidence type="ECO:0000256" key="2">
    <source>
        <dbReference type="ARBA" id="ARBA00022448"/>
    </source>
</evidence>
<reference evidence="9" key="1">
    <citation type="journal article" date="2020" name="mSystems">
        <title>Genome- and Community-Level Interaction Insights into Carbon Utilization and Element Cycling Functions of Hydrothermarchaeota in Hydrothermal Sediment.</title>
        <authorList>
            <person name="Zhou Z."/>
            <person name="Liu Y."/>
            <person name="Xu W."/>
            <person name="Pan J."/>
            <person name="Luo Z.H."/>
            <person name="Li M."/>
        </authorList>
    </citation>
    <scope>NUCLEOTIDE SEQUENCE</scope>
    <source>
        <strain evidence="9">SpSt-997</strain>
    </source>
</reference>
<dbReference type="Gene3D" id="2.40.50.140">
    <property type="entry name" value="Nucleic acid-binding proteins"/>
    <property type="match status" value="1"/>
</dbReference>
<dbReference type="InterPro" id="IPR013611">
    <property type="entry name" value="Transp-assoc_OB_typ2"/>
</dbReference>
<dbReference type="Gene3D" id="3.40.50.300">
    <property type="entry name" value="P-loop containing nucleotide triphosphate hydrolases"/>
    <property type="match status" value="1"/>
</dbReference>
<dbReference type="InterPro" id="IPR015853">
    <property type="entry name" value="ABC_transpr_FbpC"/>
</dbReference>
<dbReference type="PROSITE" id="PS00211">
    <property type="entry name" value="ABC_TRANSPORTER_1"/>
    <property type="match status" value="1"/>
</dbReference>
<dbReference type="GO" id="GO:0055052">
    <property type="term" value="C:ATP-binding cassette (ABC) transporter complex, substrate-binding subunit-containing"/>
    <property type="evidence" value="ECO:0007669"/>
    <property type="project" value="TreeGrafter"/>
</dbReference>
<dbReference type="SMART" id="SM00382">
    <property type="entry name" value="AAA"/>
    <property type="match status" value="1"/>
</dbReference>
<evidence type="ECO:0000256" key="6">
    <source>
        <dbReference type="ARBA" id="ARBA00022967"/>
    </source>
</evidence>
<gene>
    <name evidence="9" type="ORF">ENY07_12055</name>
</gene>
<name>A0A8J4M715_9PROT</name>
<keyword evidence="3" id="KW-1003">Cell membrane</keyword>
<dbReference type="SUPFAM" id="SSF50331">
    <property type="entry name" value="MOP-like"/>
    <property type="match status" value="1"/>
</dbReference>
<keyword evidence="7" id="KW-0472">Membrane</keyword>
<accession>A0A8J4M715</accession>
<keyword evidence="6" id="KW-1278">Translocase</keyword>
<evidence type="ECO:0000256" key="3">
    <source>
        <dbReference type="ARBA" id="ARBA00022475"/>
    </source>
</evidence>
<dbReference type="InterPro" id="IPR047641">
    <property type="entry name" value="ABC_transpr_MalK/UgpC-like"/>
</dbReference>
<dbReference type="Pfam" id="PF00005">
    <property type="entry name" value="ABC_tran"/>
    <property type="match status" value="1"/>
</dbReference>
<dbReference type="InterPro" id="IPR027417">
    <property type="entry name" value="P-loop_NTPase"/>
</dbReference>
<evidence type="ECO:0000259" key="8">
    <source>
        <dbReference type="PROSITE" id="PS50893"/>
    </source>
</evidence>
<dbReference type="EMBL" id="DTQM01000231">
    <property type="protein sequence ID" value="HGC43934.1"/>
    <property type="molecule type" value="Genomic_DNA"/>
</dbReference>
<organism evidence="9">
    <name type="scientific">Acidicaldus sp</name>
    <dbReference type="NCBI Taxonomy" id="1872105"/>
    <lineage>
        <taxon>Bacteria</taxon>
        <taxon>Pseudomonadati</taxon>
        <taxon>Pseudomonadota</taxon>
        <taxon>Alphaproteobacteria</taxon>
        <taxon>Acetobacterales</taxon>
        <taxon>Acetobacteraceae</taxon>
        <taxon>Acidicaldus</taxon>
    </lineage>
</organism>
<dbReference type="GO" id="GO:0015408">
    <property type="term" value="F:ABC-type ferric iron transporter activity"/>
    <property type="evidence" value="ECO:0007669"/>
    <property type="project" value="InterPro"/>
</dbReference>
<proteinExistence type="inferred from homology"/>
<dbReference type="SUPFAM" id="SSF52540">
    <property type="entry name" value="P-loop containing nucleoside triphosphate hydrolases"/>
    <property type="match status" value="1"/>
</dbReference>
<dbReference type="Gene3D" id="2.40.50.100">
    <property type="match status" value="1"/>
</dbReference>
<dbReference type="Pfam" id="PF08402">
    <property type="entry name" value="TOBE_2"/>
    <property type="match status" value="1"/>
</dbReference>
<keyword evidence="2" id="KW-0813">Transport</keyword>
<comment type="similarity">
    <text evidence="1">Belongs to the ABC transporter superfamily.</text>
</comment>
<dbReference type="GO" id="GO:0005524">
    <property type="term" value="F:ATP binding"/>
    <property type="evidence" value="ECO:0007669"/>
    <property type="project" value="UniProtKB-KW"/>
</dbReference>
<evidence type="ECO:0000256" key="4">
    <source>
        <dbReference type="ARBA" id="ARBA00022741"/>
    </source>
</evidence>
<dbReference type="FunFam" id="3.40.50.300:FF:000042">
    <property type="entry name" value="Maltose/maltodextrin ABC transporter, ATP-binding protein"/>
    <property type="match status" value="1"/>
</dbReference>
<evidence type="ECO:0000256" key="7">
    <source>
        <dbReference type="ARBA" id="ARBA00023136"/>
    </source>
</evidence>
<dbReference type="CDD" id="cd03259">
    <property type="entry name" value="ABC_Carb_Solutes_like"/>
    <property type="match status" value="1"/>
</dbReference>
<dbReference type="InterPro" id="IPR003593">
    <property type="entry name" value="AAA+_ATPase"/>
</dbReference>
<dbReference type="PROSITE" id="PS50893">
    <property type="entry name" value="ABC_TRANSPORTER_2"/>
    <property type="match status" value="1"/>
</dbReference>
<evidence type="ECO:0000256" key="5">
    <source>
        <dbReference type="ARBA" id="ARBA00022840"/>
    </source>
</evidence>
<keyword evidence="5 9" id="KW-0067">ATP-binding</keyword>
<dbReference type="PANTHER" id="PTHR43875:SF15">
    <property type="entry name" value="TREHALOSE IMPORT ATP-BINDING PROTEIN SUGC"/>
    <property type="match status" value="1"/>
</dbReference>
<dbReference type="AlphaFoldDB" id="A0A8J4M715"/>
<dbReference type="InterPro" id="IPR017871">
    <property type="entry name" value="ABC_transporter-like_CS"/>
</dbReference>
<feature type="domain" description="ABC transporter" evidence="8">
    <location>
        <begin position="3"/>
        <end position="236"/>
    </location>
</feature>
<dbReference type="InterPro" id="IPR012340">
    <property type="entry name" value="NA-bd_OB-fold"/>
</dbReference>
<protein>
    <submittedName>
        <fullName evidence="9">ABC transporter ATP-binding protein</fullName>
    </submittedName>
</protein>
<evidence type="ECO:0000256" key="1">
    <source>
        <dbReference type="ARBA" id="ARBA00005417"/>
    </source>
</evidence>
<keyword evidence="4" id="KW-0547">Nucleotide-binding</keyword>